<keyword evidence="3" id="KW-1185">Reference proteome</keyword>
<name>A0A6A6RBR3_9PEZI</name>
<proteinExistence type="predicted"/>
<evidence type="ECO:0000313" key="2">
    <source>
        <dbReference type="EMBL" id="KAF2501904.1"/>
    </source>
</evidence>
<protein>
    <submittedName>
        <fullName evidence="2">Uncharacterized protein</fullName>
    </submittedName>
</protein>
<organism evidence="2 3">
    <name type="scientific">Lophium mytilinum</name>
    <dbReference type="NCBI Taxonomy" id="390894"/>
    <lineage>
        <taxon>Eukaryota</taxon>
        <taxon>Fungi</taxon>
        <taxon>Dikarya</taxon>
        <taxon>Ascomycota</taxon>
        <taxon>Pezizomycotina</taxon>
        <taxon>Dothideomycetes</taxon>
        <taxon>Pleosporomycetidae</taxon>
        <taxon>Mytilinidiales</taxon>
        <taxon>Mytilinidiaceae</taxon>
        <taxon>Lophium</taxon>
    </lineage>
</organism>
<accession>A0A6A6RBR3</accession>
<feature type="transmembrane region" description="Helical" evidence="1">
    <location>
        <begin position="42"/>
        <end position="59"/>
    </location>
</feature>
<evidence type="ECO:0000256" key="1">
    <source>
        <dbReference type="SAM" id="Phobius"/>
    </source>
</evidence>
<keyword evidence="1" id="KW-0472">Membrane</keyword>
<sequence>MDLVDMQGLTVYFLFKTVIFDVLVADPTPNLSPKRKLSYKRAGFLLLVFVLSQLSYHYIDSSFSWSQILKEQMFSISTSILFV</sequence>
<evidence type="ECO:0000313" key="3">
    <source>
        <dbReference type="Proteomes" id="UP000799750"/>
    </source>
</evidence>
<dbReference type="Proteomes" id="UP000799750">
    <property type="component" value="Unassembled WGS sequence"/>
</dbReference>
<dbReference type="EMBL" id="MU004182">
    <property type="protein sequence ID" value="KAF2501904.1"/>
    <property type="molecule type" value="Genomic_DNA"/>
</dbReference>
<dbReference type="AlphaFoldDB" id="A0A6A6RBR3"/>
<keyword evidence="1" id="KW-1133">Transmembrane helix</keyword>
<reference evidence="2" key="1">
    <citation type="journal article" date="2020" name="Stud. Mycol.">
        <title>101 Dothideomycetes genomes: a test case for predicting lifestyles and emergence of pathogens.</title>
        <authorList>
            <person name="Haridas S."/>
            <person name="Albert R."/>
            <person name="Binder M."/>
            <person name="Bloem J."/>
            <person name="Labutti K."/>
            <person name="Salamov A."/>
            <person name="Andreopoulos B."/>
            <person name="Baker S."/>
            <person name="Barry K."/>
            <person name="Bills G."/>
            <person name="Bluhm B."/>
            <person name="Cannon C."/>
            <person name="Castanera R."/>
            <person name="Culley D."/>
            <person name="Daum C."/>
            <person name="Ezra D."/>
            <person name="Gonzalez J."/>
            <person name="Henrissat B."/>
            <person name="Kuo A."/>
            <person name="Liang C."/>
            <person name="Lipzen A."/>
            <person name="Lutzoni F."/>
            <person name="Magnuson J."/>
            <person name="Mondo S."/>
            <person name="Nolan M."/>
            <person name="Ohm R."/>
            <person name="Pangilinan J."/>
            <person name="Park H.-J."/>
            <person name="Ramirez L."/>
            <person name="Alfaro M."/>
            <person name="Sun H."/>
            <person name="Tritt A."/>
            <person name="Yoshinaga Y."/>
            <person name="Zwiers L.-H."/>
            <person name="Turgeon B."/>
            <person name="Goodwin S."/>
            <person name="Spatafora J."/>
            <person name="Crous P."/>
            <person name="Grigoriev I."/>
        </authorList>
    </citation>
    <scope>NUCLEOTIDE SEQUENCE</scope>
    <source>
        <strain evidence="2">CBS 269.34</strain>
    </source>
</reference>
<keyword evidence="1" id="KW-0812">Transmembrane</keyword>
<gene>
    <name evidence="2" type="ORF">BU16DRAFT_211828</name>
</gene>